<gene>
    <name evidence="2" type="ORF">TPC1_11851</name>
</gene>
<sequence>MTSHLIWLMQLLQMITILSFGNTCAQQVTFNLIENELRKQNKTYALQCATFELGFDPCRKLNNYNQLFEQQDIKMNKKCKLWEQDMYDESFKIVVLDSETYDTAKYLLGKADKLSQIGSITQGDEQHVFNEAQKIAEKFVKEL</sequence>
<keyword evidence="1" id="KW-0732">Signal</keyword>
<evidence type="ECO:0000313" key="2">
    <source>
        <dbReference type="EMBL" id="JAP95231.1"/>
    </source>
</evidence>
<dbReference type="AlphaFoldDB" id="A0A146KIK9"/>
<protein>
    <submittedName>
        <fullName evidence="2">Uncharacterized protein</fullName>
    </submittedName>
</protein>
<reference evidence="2" key="1">
    <citation type="submission" date="2015-07" db="EMBL/GenBank/DDBJ databases">
        <title>Adaptation to a free-living lifestyle via gene acquisitions in the diplomonad Trepomonas sp. PC1.</title>
        <authorList>
            <person name="Xu F."/>
            <person name="Jerlstrom-Hultqvist J."/>
            <person name="Kolisko M."/>
            <person name="Simpson A.G.B."/>
            <person name="Roger A.J."/>
            <person name="Svard S.G."/>
            <person name="Andersson J.O."/>
        </authorList>
    </citation>
    <scope>NUCLEOTIDE SEQUENCE</scope>
    <source>
        <strain evidence="2">PC1</strain>
    </source>
</reference>
<dbReference type="EMBL" id="GDID01001375">
    <property type="protein sequence ID" value="JAP95231.1"/>
    <property type="molecule type" value="Transcribed_RNA"/>
</dbReference>
<organism evidence="2">
    <name type="scientific">Trepomonas sp. PC1</name>
    <dbReference type="NCBI Taxonomy" id="1076344"/>
    <lineage>
        <taxon>Eukaryota</taxon>
        <taxon>Metamonada</taxon>
        <taxon>Diplomonadida</taxon>
        <taxon>Hexamitidae</taxon>
        <taxon>Hexamitinae</taxon>
        <taxon>Trepomonas</taxon>
    </lineage>
</organism>
<feature type="chain" id="PRO_5007526588" evidence="1">
    <location>
        <begin position="26"/>
        <end position="143"/>
    </location>
</feature>
<accession>A0A146KIK9</accession>
<name>A0A146KIK9_9EUKA</name>
<evidence type="ECO:0000256" key="1">
    <source>
        <dbReference type="SAM" id="SignalP"/>
    </source>
</evidence>
<feature type="signal peptide" evidence="1">
    <location>
        <begin position="1"/>
        <end position="25"/>
    </location>
</feature>
<proteinExistence type="predicted"/>